<evidence type="ECO:0000313" key="1">
    <source>
        <dbReference type="EMBL" id="TDF96881.1"/>
    </source>
</evidence>
<dbReference type="OrthoDB" id="4570418at2"/>
<protein>
    <submittedName>
        <fullName evidence="1">Uncharacterized protein</fullName>
    </submittedName>
</protein>
<accession>A0A4R5KMP1</accession>
<proteinExistence type="predicted"/>
<dbReference type="EMBL" id="SMRU01000009">
    <property type="protein sequence ID" value="TDF96881.1"/>
    <property type="molecule type" value="Genomic_DNA"/>
</dbReference>
<name>A0A4R5KMP1_9MICC</name>
<keyword evidence="2" id="KW-1185">Reference proteome</keyword>
<dbReference type="RefSeq" id="WP_133203930.1">
    <property type="nucleotide sequence ID" value="NZ_SMRU01000009.1"/>
</dbReference>
<sequence length="107" mass="11371">MIPQEAAEAAEARIRSMLLRVESGGDALGIAVAAVEAAAPFLRAQALAEVAPLIHSLTDRDYCSFDHHGGCQAHGYLDLQPGETCPQQEAKEFVKAHGVKDDDASKD</sequence>
<reference evidence="1 2" key="1">
    <citation type="submission" date="2019-03" db="EMBL/GenBank/DDBJ databases">
        <title>Whole genome sequence of Arthrobacter sp JH1-1.</title>
        <authorList>
            <person name="Trinh H.N."/>
        </authorList>
    </citation>
    <scope>NUCLEOTIDE SEQUENCE [LARGE SCALE GENOMIC DNA]</scope>
    <source>
        <strain evidence="1 2">JH1-1</strain>
    </source>
</reference>
<dbReference type="Proteomes" id="UP000295511">
    <property type="component" value="Unassembled WGS sequence"/>
</dbReference>
<comment type="caution">
    <text evidence="1">The sequence shown here is derived from an EMBL/GenBank/DDBJ whole genome shotgun (WGS) entry which is preliminary data.</text>
</comment>
<evidence type="ECO:0000313" key="2">
    <source>
        <dbReference type="Proteomes" id="UP000295511"/>
    </source>
</evidence>
<organism evidence="1 2">
    <name type="scientific">Arthrobacter terricola</name>
    <dbReference type="NCBI Taxonomy" id="2547396"/>
    <lineage>
        <taxon>Bacteria</taxon>
        <taxon>Bacillati</taxon>
        <taxon>Actinomycetota</taxon>
        <taxon>Actinomycetes</taxon>
        <taxon>Micrococcales</taxon>
        <taxon>Micrococcaceae</taxon>
        <taxon>Arthrobacter</taxon>
    </lineage>
</organism>
<gene>
    <name evidence="1" type="ORF">E1809_09160</name>
</gene>
<dbReference type="AlphaFoldDB" id="A0A4R5KMP1"/>